<dbReference type="EMBL" id="KN831968">
    <property type="protein sequence ID" value="KIO05108.1"/>
    <property type="molecule type" value="Genomic_DNA"/>
</dbReference>
<dbReference type="AlphaFoldDB" id="A0A0C3J7T2"/>
<keyword evidence="2" id="KW-1185">Reference proteome</keyword>
<evidence type="ECO:0000313" key="1">
    <source>
        <dbReference type="EMBL" id="KIO05108.1"/>
    </source>
</evidence>
<dbReference type="InParanoid" id="A0A0C3J7T2"/>
<dbReference type="HOGENOM" id="CLU_2590707_0_0_1"/>
<name>A0A0C3J7T2_PISTI</name>
<organism evidence="1 2">
    <name type="scientific">Pisolithus tinctorius Marx 270</name>
    <dbReference type="NCBI Taxonomy" id="870435"/>
    <lineage>
        <taxon>Eukaryota</taxon>
        <taxon>Fungi</taxon>
        <taxon>Dikarya</taxon>
        <taxon>Basidiomycota</taxon>
        <taxon>Agaricomycotina</taxon>
        <taxon>Agaricomycetes</taxon>
        <taxon>Agaricomycetidae</taxon>
        <taxon>Boletales</taxon>
        <taxon>Sclerodermatineae</taxon>
        <taxon>Pisolithaceae</taxon>
        <taxon>Pisolithus</taxon>
    </lineage>
</organism>
<reference evidence="2" key="2">
    <citation type="submission" date="2015-01" db="EMBL/GenBank/DDBJ databases">
        <title>Evolutionary Origins and Diversification of the Mycorrhizal Mutualists.</title>
        <authorList>
            <consortium name="DOE Joint Genome Institute"/>
            <consortium name="Mycorrhizal Genomics Consortium"/>
            <person name="Kohler A."/>
            <person name="Kuo A."/>
            <person name="Nagy L.G."/>
            <person name="Floudas D."/>
            <person name="Copeland A."/>
            <person name="Barry K.W."/>
            <person name="Cichocki N."/>
            <person name="Veneault-Fourrey C."/>
            <person name="LaButti K."/>
            <person name="Lindquist E.A."/>
            <person name="Lipzen A."/>
            <person name="Lundell T."/>
            <person name="Morin E."/>
            <person name="Murat C."/>
            <person name="Riley R."/>
            <person name="Ohm R."/>
            <person name="Sun H."/>
            <person name="Tunlid A."/>
            <person name="Henrissat B."/>
            <person name="Grigoriev I.V."/>
            <person name="Hibbett D.S."/>
            <person name="Martin F."/>
        </authorList>
    </citation>
    <scope>NUCLEOTIDE SEQUENCE [LARGE SCALE GENOMIC DNA]</scope>
    <source>
        <strain evidence="2">Marx 270</strain>
    </source>
</reference>
<sequence length="80" mass="9024">MSASFMRSSIKLIPSQTKAQLQGHQWVLRSRKEAVIEFSSPDVQVQNHFVSDTSEIPQSAHSCRSWDVTSLNILTLEEHG</sequence>
<evidence type="ECO:0000313" key="2">
    <source>
        <dbReference type="Proteomes" id="UP000054217"/>
    </source>
</evidence>
<proteinExistence type="predicted"/>
<gene>
    <name evidence="1" type="ORF">M404DRAFT_1000151</name>
</gene>
<reference evidence="1 2" key="1">
    <citation type="submission" date="2014-04" db="EMBL/GenBank/DDBJ databases">
        <authorList>
            <consortium name="DOE Joint Genome Institute"/>
            <person name="Kuo A."/>
            <person name="Kohler A."/>
            <person name="Costa M.D."/>
            <person name="Nagy L.G."/>
            <person name="Floudas D."/>
            <person name="Copeland A."/>
            <person name="Barry K.W."/>
            <person name="Cichocki N."/>
            <person name="Veneault-Fourrey C."/>
            <person name="LaButti K."/>
            <person name="Lindquist E.A."/>
            <person name="Lipzen A."/>
            <person name="Lundell T."/>
            <person name="Morin E."/>
            <person name="Murat C."/>
            <person name="Sun H."/>
            <person name="Tunlid A."/>
            <person name="Henrissat B."/>
            <person name="Grigoriev I.V."/>
            <person name="Hibbett D.S."/>
            <person name="Martin F."/>
            <person name="Nordberg H.P."/>
            <person name="Cantor M.N."/>
            <person name="Hua S.X."/>
        </authorList>
    </citation>
    <scope>NUCLEOTIDE SEQUENCE [LARGE SCALE GENOMIC DNA]</scope>
    <source>
        <strain evidence="1 2">Marx 270</strain>
    </source>
</reference>
<accession>A0A0C3J7T2</accession>
<protein>
    <submittedName>
        <fullName evidence="1">Uncharacterized protein</fullName>
    </submittedName>
</protein>
<dbReference type="Proteomes" id="UP000054217">
    <property type="component" value="Unassembled WGS sequence"/>
</dbReference>